<dbReference type="Xenbase" id="XB-GENE-6488302">
    <property type="gene designation" value="efhb.L"/>
</dbReference>
<dbReference type="PANTHER" id="PTHR12086">
    <property type="entry name" value="EF-HAND DOMAIN C-TERMINAL CONTAINING PROTEIN"/>
    <property type="match status" value="1"/>
</dbReference>
<dbReference type="Gene3D" id="1.10.238.10">
    <property type="entry name" value="EF-hand"/>
    <property type="match status" value="1"/>
</dbReference>
<feature type="domain" description="EF-hand" evidence="8">
    <location>
        <begin position="319"/>
        <end position="354"/>
    </location>
</feature>
<keyword evidence="4" id="KW-0282">Flagellum</keyword>
<keyword evidence="6" id="KW-0206">Cytoskeleton</keyword>
<keyword evidence="5" id="KW-0969">Cilium</keyword>
<dbReference type="KEGG" id="xla:108718921"/>
<dbReference type="CDD" id="cd00051">
    <property type="entry name" value="EFh"/>
    <property type="match status" value="1"/>
</dbReference>
<dbReference type="PANTHER" id="PTHR12086:SF12">
    <property type="entry name" value="EF-HAND DOMAIN-CONTAINING FAMILY MEMBER B"/>
    <property type="match status" value="1"/>
</dbReference>
<evidence type="ECO:0000256" key="2">
    <source>
        <dbReference type="ARBA" id="ARBA00022490"/>
    </source>
</evidence>
<keyword evidence="2" id="KW-0963">Cytoplasm</keyword>
<proteinExistence type="predicted"/>
<dbReference type="PROSITE" id="PS50222">
    <property type="entry name" value="EF_HAND_2"/>
    <property type="match status" value="1"/>
</dbReference>
<evidence type="ECO:0000313" key="11">
    <source>
        <dbReference type="Xenbase" id="XB-GENE-6488302"/>
    </source>
</evidence>
<dbReference type="RefSeq" id="XP_018122932.1">
    <property type="nucleotide sequence ID" value="XM_018267443.2"/>
</dbReference>
<dbReference type="InterPro" id="IPR002048">
    <property type="entry name" value="EF_hand_dom"/>
</dbReference>
<comment type="subcellular location">
    <subcellularLocation>
        <location evidence="1">Cytoplasm</location>
        <location evidence="1">Cytoskeleton</location>
        <location evidence="1">Flagellum axoneme</location>
    </subcellularLocation>
</comment>
<organism evidence="9 10">
    <name type="scientific">Xenopus laevis</name>
    <name type="common">African clawed frog</name>
    <dbReference type="NCBI Taxonomy" id="8355"/>
    <lineage>
        <taxon>Eukaryota</taxon>
        <taxon>Metazoa</taxon>
        <taxon>Chordata</taxon>
        <taxon>Craniata</taxon>
        <taxon>Vertebrata</taxon>
        <taxon>Euteleostomi</taxon>
        <taxon>Amphibia</taxon>
        <taxon>Batrachia</taxon>
        <taxon>Anura</taxon>
        <taxon>Pipoidea</taxon>
        <taxon>Pipidae</taxon>
        <taxon>Xenopodinae</taxon>
        <taxon>Xenopus</taxon>
        <taxon>Xenopus</taxon>
    </lineage>
</organism>
<dbReference type="CTD" id="108718921"/>
<dbReference type="GeneID" id="108718921"/>
<dbReference type="OrthoDB" id="2096280at2759"/>
<dbReference type="Pfam" id="PF25325">
    <property type="entry name" value="EF-hand_EFHB_C"/>
    <property type="match status" value="1"/>
</dbReference>
<keyword evidence="3" id="KW-0677">Repeat</keyword>
<evidence type="ECO:0000313" key="10">
    <source>
        <dbReference type="RefSeq" id="XP_018122932.1"/>
    </source>
</evidence>
<evidence type="ECO:0000259" key="8">
    <source>
        <dbReference type="PROSITE" id="PS50222"/>
    </source>
</evidence>
<dbReference type="InterPro" id="IPR040193">
    <property type="entry name" value="EFHC1/EFHC2/EFHB"/>
</dbReference>
<dbReference type="Pfam" id="PF13499">
    <property type="entry name" value="EF-hand_7"/>
    <property type="match status" value="1"/>
</dbReference>
<evidence type="ECO:0000256" key="4">
    <source>
        <dbReference type="ARBA" id="ARBA00022846"/>
    </source>
</evidence>
<dbReference type="InterPro" id="IPR057428">
    <property type="entry name" value="EFHB_EF-hand_C"/>
</dbReference>
<keyword evidence="7" id="KW-0966">Cell projection</keyword>
<dbReference type="GO" id="GO:0005509">
    <property type="term" value="F:calcium ion binding"/>
    <property type="evidence" value="ECO:0007669"/>
    <property type="project" value="InterPro"/>
</dbReference>
<dbReference type="InterPro" id="IPR011992">
    <property type="entry name" value="EF-hand-dom_pair"/>
</dbReference>
<dbReference type="SUPFAM" id="SSF47473">
    <property type="entry name" value="EF-hand"/>
    <property type="match status" value="1"/>
</dbReference>
<evidence type="ECO:0000256" key="6">
    <source>
        <dbReference type="ARBA" id="ARBA00023212"/>
    </source>
</evidence>
<dbReference type="AlphaFoldDB" id="A0A8J0VNQ3"/>
<dbReference type="Proteomes" id="UP000186698">
    <property type="component" value="Chromosome 6L"/>
</dbReference>
<evidence type="ECO:0000256" key="5">
    <source>
        <dbReference type="ARBA" id="ARBA00023069"/>
    </source>
</evidence>
<evidence type="ECO:0000256" key="7">
    <source>
        <dbReference type="ARBA" id="ARBA00023273"/>
    </source>
</evidence>
<evidence type="ECO:0000313" key="9">
    <source>
        <dbReference type="Proteomes" id="UP000186698"/>
    </source>
</evidence>
<protein>
    <submittedName>
        <fullName evidence="10">EF-hand domain-containing family member B</fullName>
    </submittedName>
</protein>
<name>A0A8J0VNQ3_XENLA</name>
<gene>
    <name evidence="10 11" type="primary">efhb.L</name>
</gene>
<evidence type="ECO:0000256" key="1">
    <source>
        <dbReference type="ARBA" id="ARBA00004611"/>
    </source>
</evidence>
<sequence length="583" mass="66915">MAELASIYQGRFIDRSPSISSAGKLFPVGERAASCLAEFHPRTNTPPAVQRFLNTRRPNPGARRVFYGKANDPRVENYITHGVSTRPSLSAGALINLPPKTFFQQRLNDRKEAIYASHQQRSLGKQPDQTKALPATIDLNEMTFGQKTKRDISASTIISPSKSFQELEEESEKGHQLYVVTHNGYNVGEPKDRKYDCTTYRKNKRFGIETPHFNDGRHVARSLQWLQEIKMKERANIVPKTVDDFRERFQHQLGKVCDPIADTMKVPPDHTFGILTRHEKYGVKDALDFTTARNFLHGKDKRRAIQVAVHQHLKSTSYENFGLLLEAFRYYDKNGVGKITKEELKSACDQFGLDLHTDLFEFILQYCEVDTNGLINFIDFITFINWKDKMTVEELEERLYTHGKKHVTWSPDSLKRHQEKMDESEMTCLEVSEKPLQTLSKVTSEALDHYRTTSSRISAVVGGPRFHYYRPCGLPSIRTDISPPHIHKLTDRKNYGDEVGVFGLLCPSVFSQHMIYEDEFFKSRSKEEIAQILHNIGVTVSSEDFEELWKKAAKEHPKGEVSVESIRYVLDGMEADTKLYLKD</sequence>
<keyword evidence="9" id="KW-1185">Reference proteome</keyword>
<accession>A0A8J0VNQ3</accession>
<dbReference type="AGR" id="Xenbase:XB-GENE-6488302"/>
<reference evidence="10" key="1">
    <citation type="submission" date="2025-08" db="UniProtKB">
        <authorList>
            <consortium name="RefSeq"/>
        </authorList>
    </citation>
    <scope>IDENTIFICATION</scope>
    <source>
        <strain evidence="10">J_2021</strain>
        <tissue evidence="10">Erythrocytes</tissue>
    </source>
</reference>
<evidence type="ECO:0000256" key="3">
    <source>
        <dbReference type="ARBA" id="ARBA00022737"/>
    </source>
</evidence>